<accession>A0A067NY32</accession>
<dbReference type="AlphaFoldDB" id="A0A067NY32"/>
<dbReference type="InParanoid" id="A0A067NY32"/>
<dbReference type="HOGENOM" id="CLU_1142962_0_0_1"/>
<evidence type="ECO:0000313" key="2">
    <source>
        <dbReference type="EMBL" id="KDQ28536.1"/>
    </source>
</evidence>
<gene>
    <name evidence="2" type="ORF">PLEOSDRAFT_1102582</name>
</gene>
<evidence type="ECO:0000313" key="3">
    <source>
        <dbReference type="Proteomes" id="UP000027073"/>
    </source>
</evidence>
<dbReference type="EMBL" id="KL198007">
    <property type="protein sequence ID" value="KDQ28536.1"/>
    <property type="molecule type" value="Genomic_DNA"/>
</dbReference>
<feature type="region of interest" description="Disordered" evidence="1">
    <location>
        <begin position="1"/>
        <end position="26"/>
    </location>
</feature>
<name>A0A067NY32_PLEO1</name>
<dbReference type="OrthoDB" id="10366983at2759"/>
<protein>
    <submittedName>
        <fullName evidence="2">Uncharacterized protein</fullName>
    </submittedName>
</protein>
<reference evidence="3" key="1">
    <citation type="journal article" date="2014" name="Proc. Natl. Acad. Sci. U.S.A.">
        <title>Extensive sampling of basidiomycete genomes demonstrates inadequacy of the white-rot/brown-rot paradigm for wood decay fungi.</title>
        <authorList>
            <person name="Riley R."/>
            <person name="Salamov A.A."/>
            <person name="Brown D.W."/>
            <person name="Nagy L.G."/>
            <person name="Floudas D."/>
            <person name="Held B.W."/>
            <person name="Levasseur A."/>
            <person name="Lombard V."/>
            <person name="Morin E."/>
            <person name="Otillar R."/>
            <person name="Lindquist E.A."/>
            <person name="Sun H."/>
            <person name="LaButti K.M."/>
            <person name="Schmutz J."/>
            <person name="Jabbour D."/>
            <person name="Luo H."/>
            <person name="Baker S.E."/>
            <person name="Pisabarro A.G."/>
            <person name="Walton J.D."/>
            <person name="Blanchette R.A."/>
            <person name="Henrissat B."/>
            <person name="Martin F."/>
            <person name="Cullen D."/>
            <person name="Hibbett D.S."/>
            <person name="Grigoriev I.V."/>
        </authorList>
    </citation>
    <scope>NUCLEOTIDE SEQUENCE [LARGE SCALE GENOMIC DNA]</scope>
    <source>
        <strain evidence="3">PC15</strain>
    </source>
</reference>
<sequence length="243" mass="26112">MSAAHARQLPIQSAHGLPSSPSPTPVLPPERTYLTLILLLRGHSTPIPHPTLITHSTTPRPMILPEKSLSLSAIPNGAPDSLMAASPTSLRGAHHATPPHLFFLSPSVTTIGAITSISRVRLSFTMAFHSPPLSSDVAVSRPTCPQSVKEPSPYGICFDAPLWGHPIEALSAQGPRQESDVGISKHAIINKALSSRFHWLNSSLQSHVWECTMTASRPTFTVYITISFSEPKRLSAPPSLVVL</sequence>
<evidence type="ECO:0000256" key="1">
    <source>
        <dbReference type="SAM" id="MobiDB-lite"/>
    </source>
</evidence>
<organism evidence="2 3">
    <name type="scientific">Pleurotus ostreatus (strain PC15)</name>
    <name type="common">Oyster mushroom</name>
    <dbReference type="NCBI Taxonomy" id="1137138"/>
    <lineage>
        <taxon>Eukaryota</taxon>
        <taxon>Fungi</taxon>
        <taxon>Dikarya</taxon>
        <taxon>Basidiomycota</taxon>
        <taxon>Agaricomycotina</taxon>
        <taxon>Agaricomycetes</taxon>
        <taxon>Agaricomycetidae</taxon>
        <taxon>Agaricales</taxon>
        <taxon>Pleurotineae</taxon>
        <taxon>Pleurotaceae</taxon>
        <taxon>Pleurotus</taxon>
    </lineage>
</organism>
<proteinExistence type="predicted"/>
<dbReference type="Proteomes" id="UP000027073">
    <property type="component" value="Unassembled WGS sequence"/>
</dbReference>
<dbReference type="VEuPathDB" id="FungiDB:PLEOSDRAFT_1102582"/>